<dbReference type="Gene3D" id="2.50.20.10">
    <property type="entry name" value="Lipoprotein localisation LolA/LolB/LppX"/>
    <property type="match status" value="1"/>
</dbReference>
<reference evidence="2 3" key="1">
    <citation type="submission" date="2019-07" db="EMBL/GenBank/DDBJ databases">
        <authorList>
            <person name="Li J."/>
        </authorList>
    </citation>
    <scope>NUCLEOTIDE SEQUENCE [LARGE SCALE GENOMIC DNA]</scope>
    <source>
        <strain evidence="2 3">TKL69</strain>
    </source>
</reference>
<organism evidence="2 3">
    <name type="scientific">Radiobacillus deserti</name>
    <dbReference type="NCBI Taxonomy" id="2594883"/>
    <lineage>
        <taxon>Bacteria</taxon>
        <taxon>Bacillati</taxon>
        <taxon>Bacillota</taxon>
        <taxon>Bacilli</taxon>
        <taxon>Bacillales</taxon>
        <taxon>Bacillaceae</taxon>
        <taxon>Radiobacillus</taxon>
    </lineage>
</organism>
<keyword evidence="1" id="KW-0812">Transmembrane</keyword>
<dbReference type="Proteomes" id="UP000315215">
    <property type="component" value="Chromosome"/>
</dbReference>
<protein>
    <submittedName>
        <fullName evidence="2">Uncharacterized protein</fullName>
    </submittedName>
</protein>
<dbReference type="KEGG" id="aqt:FN924_01120"/>
<keyword evidence="1" id="KW-0472">Membrane</keyword>
<evidence type="ECO:0000256" key="1">
    <source>
        <dbReference type="SAM" id="Phobius"/>
    </source>
</evidence>
<feature type="transmembrane region" description="Helical" evidence="1">
    <location>
        <begin position="41"/>
        <end position="59"/>
    </location>
</feature>
<name>A0A516KC20_9BACI</name>
<accession>A0A516KC20</accession>
<dbReference type="RefSeq" id="WP_143891688.1">
    <property type="nucleotide sequence ID" value="NZ_CP041666.1"/>
</dbReference>
<evidence type="ECO:0000313" key="2">
    <source>
        <dbReference type="EMBL" id="QDP38938.1"/>
    </source>
</evidence>
<evidence type="ECO:0000313" key="3">
    <source>
        <dbReference type="Proteomes" id="UP000315215"/>
    </source>
</evidence>
<proteinExistence type="predicted"/>
<gene>
    <name evidence="2" type="ORF">FN924_01120</name>
</gene>
<dbReference type="EMBL" id="CP041666">
    <property type="protein sequence ID" value="QDP38938.1"/>
    <property type="molecule type" value="Genomic_DNA"/>
</dbReference>
<sequence length="312" mass="35696">MKIDQQIKKALEKDLDNVKITFEEWNSLNEISTKTKSDNKLFPIFSILAAITVACILIFNSNVGIEDTEETKMDPQKENIKSSDAVIDPIDGKEELLDRVFNSINYYDTLEGGVEVSGEDYTLSTEFGLDLTKQKFYETSQTEVYDAYTVSDGKTLYTYTSDEGVLREEPLPYKQRNKNVKIEMEELVNANENIFNYRDDFPDALHSKLLIFPQELLVNLLIVNRDWSIEGFSEKKSGRDSVKIVGTVGNKEYDSFGIYFDRTTGLPLEYKLLKGQTIIKSVKYRSLSINQEINSKFFSKSYITEKVNGKGN</sequence>
<keyword evidence="3" id="KW-1185">Reference proteome</keyword>
<keyword evidence="1" id="KW-1133">Transmembrane helix</keyword>
<dbReference type="AlphaFoldDB" id="A0A516KC20"/>